<accession>A0ABM8VZQ2</accession>
<keyword evidence="3" id="KW-1185">Reference proteome</keyword>
<gene>
    <name evidence="2" type="ORF">GMARGA_LOCUS1562</name>
</gene>
<name>A0ABM8VZQ2_GIGMA</name>
<dbReference type="EMBL" id="CAJVQB010000417">
    <property type="protein sequence ID" value="CAG8487701.1"/>
    <property type="molecule type" value="Genomic_DNA"/>
</dbReference>
<feature type="compositionally biased region" description="Basic residues" evidence="1">
    <location>
        <begin position="24"/>
        <end position="43"/>
    </location>
</feature>
<proteinExistence type="predicted"/>
<reference evidence="2 3" key="1">
    <citation type="submission" date="2021-06" db="EMBL/GenBank/DDBJ databases">
        <authorList>
            <person name="Kallberg Y."/>
            <person name="Tangrot J."/>
            <person name="Rosling A."/>
        </authorList>
    </citation>
    <scope>NUCLEOTIDE SEQUENCE [LARGE SCALE GENOMIC DNA]</scope>
    <source>
        <strain evidence="2 3">120-4 pot B 10/14</strain>
    </source>
</reference>
<feature type="region of interest" description="Disordered" evidence="1">
    <location>
        <begin position="23"/>
        <end position="43"/>
    </location>
</feature>
<evidence type="ECO:0000313" key="2">
    <source>
        <dbReference type="EMBL" id="CAG8487701.1"/>
    </source>
</evidence>
<evidence type="ECO:0000256" key="1">
    <source>
        <dbReference type="SAM" id="MobiDB-lite"/>
    </source>
</evidence>
<evidence type="ECO:0000313" key="3">
    <source>
        <dbReference type="Proteomes" id="UP000789901"/>
    </source>
</evidence>
<protein>
    <submittedName>
        <fullName evidence="2">43035_t:CDS:1</fullName>
    </submittedName>
</protein>
<sequence length="55" mass="6452">MKSWAMDSTTTLVTCSSYTTGIHQRQKKNANQTAHKHVRSEKRKNGRIHFHLEDR</sequence>
<organism evidence="2 3">
    <name type="scientific">Gigaspora margarita</name>
    <dbReference type="NCBI Taxonomy" id="4874"/>
    <lineage>
        <taxon>Eukaryota</taxon>
        <taxon>Fungi</taxon>
        <taxon>Fungi incertae sedis</taxon>
        <taxon>Mucoromycota</taxon>
        <taxon>Glomeromycotina</taxon>
        <taxon>Glomeromycetes</taxon>
        <taxon>Diversisporales</taxon>
        <taxon>Gigasporaceae</taxon>
        <taxon>Gigaspora</taxon>
    </lineage>
</organism>
<comment type="caution">
    <text evidence="2">The sequence shown here is derived from an EMBL/GenBank/DDBJ whole genome shotgun (WGS) entry which is preliminary data.</text>
</comment>
<dbReference type="Proteomes" id="UP000789901">
    <property type="component" value="Unassembled WGS sequence"/>
</dbReference>